<organism evidence="2 3">
    <name type="scientific">Nakamurella alba</name>
    <dbReference type="NCBI Taxonomy" id="2665158"/>
    <lineage>
        <taxon>Bacteria</taxon>
        <taxon>Bacillati</taxon>
        <taxon>Actinomycetota</taxon>
        <taxon>Actinomycetes</taxon>
        <taxon>Nakamurellales</taxon>
        <taxon>Nakamurellaceae</taxon>
        <taxon>Nakamurella</taxon>
    </lineage>
</organism>
<protein>
    <submittedName>
        <fullName evidence="2">Uncharacterized protein</fullName>
    </submittedName>
</protein>
<comment type="caution">
    <text evidence="2">The sequence shown here is derived from an EMBL/GenBank/DDBJ whole genome shotgun (WGS) entry which is preliminary data.</text>
</comment>
<evidence type="ECO:0000313" key="3">
    <source>
        <dbReference type="Proteomes" id="UP000460221"/>
    </source>
</evidence>
<accession>A0A7K1FUV0</accession>
<proteinExistence type="predicted"/>
<feature type="compositionally biased region" description="Basic and acidic residues" evidence="1">
    <location>
        <begin position="1"/>
        <end position="12"/>
    </location>
</feature>
<dbReference type="RefSeq" id="WP_154771136.1">
    <property type="nucleotide sequence ID" value="NZ_WLYK01000014.1"/>
</dbReference>
<evidence type="ECO:0000256" key="1">
    <source>
        <dbReference type="SAM" id="MobiDB-lite"/>
    </source>
</evidence>
<dbReference type="AlphaFoldDB" id="A0A7K1FUV0"/>
<dbReference type="Proteomes" id="UP000460221">
    <property type="component" value="Unassembled WGS sequence"/>
</dbReference>
<evidence type="ECO:0000313" key="2">
    <source>
        <dbReference type="EMBL" id="MTD17129.1"/>
    </source>
</evidence>
<name>A0A7K1FUV0_9ACTN</name>
<sequence length="68" mass="6903">MTDEASEQKAEAARGAAASHEVGMDADDPSRADEQGENDAVPDPVTGDTDHHAGLGHAADNPAKEPPA</sequence>
<feature type="region of interest" description="Disordered" evidence="1">
    <location>
        <begin position="1"/>
        <end position="68"/>
    </location>
</feature>
<reference evidence="2 3" key="1">
    <citation type="submission" date="2019-11" db="EMBL/GenBank/DDBJ databases">
        <authorList>
            <person name="Jiang L.-Q."/>
        </authorList>
    </citation>
    <scope>NUCLEOTIDE SEQUENCE [LARGE SCALE GENOMIC DNA]</scope>
    <source>
        <strain evidence="2 3">YIM 132087</strain>
    </source>
</reference>
<dbReference type="EMBL" id="WLYK01000014">
    <property type="protein sequence ID" value="MTD17129.1"/>
    <property type="molecule type" value="Genomic_DNA"/>
</dbReference>
<gene>
    <name evidence="2" type="ORF">GIS00_24645</name>
</gene>
<keyword evidence="3" id="KW-1185">Reference proteome</keyword>